<evidence type="ECO:0000259" key="2">
    <source>
        <dbReference type="Pfam" id="PF06812"/>
    </source>
</evidence>
<sequence>MNDTTHIIRVGDDPRSLPEFSAIREEVNKANHPSQPEVNWRLVESLALTLFKSNGVDLHSATYYTLARTRNNGLAGFCEGCELLAGLITAEWENFWPQNYQARSDMLEWFNTRVGNLLRQNASLMNGEVQLMYRTERTLQLICDKLQQVELKRIPRVENLLYFVQNIRRRTETEQQMMNTPGNRYSTPTLVYMPSASDKPDPMLSPLIGMAPEPQAPRVEVHFPGSENTPRPRSLRGVLIFMAGVVCTALVGLGIWWWQIHPLQQQLAQVNDTAQGGAALWLTAPTLEDYPTRLTRLLNTSPLQSLETGEHLTRSAAALWPENTSQQQATARWDTTLAQRADNSPALRGYIQVQKDLHNFAALLVEREKNKEGLTLSYLKTVAYQAETLLNQETPIEVLLTQLEEAKKQQQSTQTLEKQINERIAALSSRYLLLKNIGEENASSLSVGNKNQ</sequence>
<keyword evidence="1" id="KW-0812">Transmembrane</keyword>
<gene>
    <name evidence="4" type="ORF">AB1E22_01220</name>
</gene>
<dbReference type="InterPro" id="IPR010657">
    <property type="entry name" value="ImpA_N"/>
</dbReference>
<feature type="domain" description="ImpA N-terminal" evidence="2">
    <location>
        <begin position="10"/>
        <end position="111"/>
    </location>
</feature>
<dbReference type="RefSeq" id="WP_367593703.1">
    <property type="nucleotide sequence ID" value="NZ_JBFMVT010000002.1"/>
</dbReference>
<dbReference type="PANTHER" id="PTHR37024:SF5">
    <property type="entry name" value="IMPA N-TERMINAL DOMAIN-CONTAINING PROTEIN"/>
    <property type="match status" value="1"/>
</dbReference>
<comment type="caution">
    <text evidence="4">The sequence shown here is derived from an EMBL/GenBank/DDBJ whole genome shotgun (WGS) entry which is preliminary data.</text>
</comment>
<accession>A0ABV3NP90</accession>
<dbReference type="InterPro" id="IPR021069">
    <property type="entry name" value="ImpA_C"/>
</dbReference>
<dbReference type="Proteomes" id="UP001555342">
    <property type="component" value="Unassembled WGS sequence"/>
</dbReference>
<proteinExistence type="predicted"/>
<feature type="domain" description="ImpA C-terminal" evidence="3">
    <location>
        <begin position="292"/>
        <end position="434"/>
    </location>
</feature>
<protein>
    <submittedName>
        <fullName evidence="4">VasL domain-containing protein</fullName>
    </submittedName>
</protein>
<reference evidence="4 5" key="1">
    <citation type="submission" date="2024-07" db="EMBL/GenBank/DDBJ databases">
        <authorList>
            <person name="Wang L."/>
        </authorList>
    </citation>
    <scope>NUCLEOTIDE SEQUENCE [LARGE SCALE GENOMIC DNA]</scope>
    <source>
        <strain evidence="4 5">WL359</strain>
    </source>
</reference>
<organism evidence="4 5">
    <name type="scientific">Buttiauxella gaviniae</name>
    <dbReference type="NCBI Taxonomy" id="82990"/>
    <lineage>
        <taxon>Bacteria</taxon>
        <taxon>Pseudomonadati</taxon>
        <taxon>Pseudomonadota</taxon>
        <taxon>Gammaproteobacteria</taxon>
        <taxon>Enterobacterales</taxon>
        <taxon>Enterobacteriaceae</taxon>
        <taxon>Buttiauxella</taxon>
    </lineage>
</organism>
<name>A0ABV3NP90_9ENTR</name>
<evidence type="ECO:0000259" key="3">
    <source>
        <dbReference type="Pfam" id="PF12486"/>
    </source>
</evidence>
<feature type="transmembrane region" description="Helical" evidence="1">
    <location>
        <begin position="238"/>
        <end position="258"/>
    </location>
</feature>
<evidence type="ECO:0000313" key="4">
    <source>
        <dbReference type="EMBL" id="MEW7311350.1"/>
    </source>
</evidence>
<dbReference type="Pfam" id="PF12486">
    <property type="entry name" value="VasL"/>
    <property type="match status" value="1"/>
</dbReference>
<keyword evidence="1" id="KW-0472">Membrane</keyword>
<dbReference type="PANTHER" id="PTHR37024">
    <property type="entry name" value="TYPE VI SECRETION SYSTEM DUF2094 AND IMPA-RELATED DOMAIN PROTEIN"/>
    <property type="match status" value="1"/>
</dbReference>
<evidence type="ECO:0000256" key="1">
    <source>
        <dbReference type="SAM" id="Phobius"/>
    </source>
</evidence>
<keyword evidence="1" id="KW-1133">Transmembrane helix</keyword>
<evidence type="ECO:0000313" key="5">
    <source>
        <dbReference type="Proteomes" id="UP001555342"/>
    </source>
</evidence>
<dbReference type="EMBL" id="JBFMVT010000002">
    <property type="protein sequence ID" value="MEW7311350.1"/>
    <property type="molecule type" value="Genomic_DNA"/>
</dbReference>
<dbReference type="Pfam" id="PF06812">
    <property type="entry name" value="ImpA_N"/>
    <property type="match status" value="1"/>
</dbReference>
<keyword evidence="5" id="KW-1185">Reference proteome</keyword>